<protein>
    <submittedName>
        <fullName evidence="1">Uncharacterized protein</fullName>
    </submittedName>
</protein>
<dbReference type="EMBL" id="SNRW01014286">
    <property type="protein sequence ID" value="KAA6371637.1"/>
    <property type="molecule type" value="Genomic_DNA"/>
</dbReference>
<evidence type="ECO:0000313" key="2">
    <source>
        <dbReference type="Proteomes" id="UP000324800"/>
    </source>
</evidence>
<proteinExistence type="predicted"/>
<evidence type="ECO:0000313" key="1">
    <source>
        <dbReference type="EMBL" id="KAA6371637.1"/>
    </source>
</evidence>
<reference evidence="1 2" key="1">
    <citation type="submission" date="2019-03" db="EMBL/GenBank/DDBJ databases">
        <title>Single cell metagenomics reveals metabolic interactions within the superorganism composed of flagellate Streblomastix strix and complex community of Bacteroidetes bacteria on its surface.</title>
        <authorList>
            <person name="Treitli S.C."/>
            <person name="Kolisko M."/>
            <person name="Husnik F."/>
            <person name="Keeling P."/>
            <person name="Hampl V."/>
        </authorList>
    </citation>
    <scope>NUCLEOTIDE SEQUENCE [LARGE SCALE GENOMIC DNA]</scope>
    <source>
        <strain evidence="1">ST1C</strain>
    </source>
</reference>
<dbReference type="Proteomes" id="UP000324800">
    <property type="component" value="Unassembled WGS sequence"/>
</dbReference>
<organism evidence="1 2">
    <name type="scientific">Streblomastix strix</name>
    <dbReference type="NCBI Taxonomy" id="222440"/>
    <lineage>
        <taxon>Eukaryota</taxon>
        <taxon>Metamonada</taxon>
        <taxon>Preaxostyla</taxon>
        <taxon>Oxymonadida</taxon>
        <taxon>Streblomastigidae</taxon>
        <taxon>Streblomastix</taxon>
    </lineage>
</organism>
<accession>A0A5J4UMM7</accession>
<name>A0A5J4UMM7_9EUKA</name>
<gene>
    <name evidence="1" type="ORF">EZS28_032837</name>
</gene>
<sequence length="262" mass="29992">MKVDTKKTDMLNYHINPIQGEKLFDEISWDKANVIFSVPKVEPALPEEKRGLEMSALESLVAVNQGMASMIEDIARNNTNKLVSKMFKILEASLVSVGDAQTEREFRLKAVYIGAQTEDEVRYKRKQIQLTKKGLIIMEQGVELNQVITSSNCQVASMNFPIGDRFIHFLPAWQRIGADNLIRRGIKAYWIHQECPSILQRNRYIPIENRSEARLLVPQFISNVFWPEARTCSTIIFYIAQLVRSMIASSQRSVNQPEARTC</sequence>
<dbReference type="AlphaFoldDB" id="A0A5J4UMM7"/>
<comment type="caution">
    <text evidence="1">The sequence shown here is derived from an EMBL/GenBank/DDBJ whole genome shotgun (WGS) entry which is preliminary data.</text>
</comment>